<dbReference type="InterPro" id="IPR000675">
    <property type="entry name" value="Cutinase/axe"/>
</dbReference>
<feature type="chain" id="PRO_5040339916" evidence="3">
    <location>
        <begin position="18"/>
        <end position="270"/>
    </location>
</feature>
<protein>
    <submittedName>
        <fullName evidence="4">Alpha/beta-hydrolase</fullName>
    </submittedName>
</protein>
<reference evidence="4" key="1">
    <citation type="journal article" date="2020" name="Stud. Mycol.">
        <title>101 Dothideomycetes genomes: a test case for predicting lifestyles and emergence of pathogens.</title>
        <authorList>
            <person name="Haridas S."/>
            <person name="Albert R."/>
            <person name="Binder M."/>
            <person name="Bloem J."/>
            <person name="Labutti K."/>
            <person name="Salamov A."/>
            <person name="Andreopoulos B."/>
            <person name="Baker S."/>
            <person name="Barry K."/>
            <person name="Bills G."/>
            <person name="Bluhm B."/>
            <person name="Cannon C."/>
            <person name="Castanera R."/>
            <person name="Culley D."/>
            <person name="Daum C."/>
            <person name="Ezra D."/>
            <person name="Gonzalez J."/>
            <person name="Henrissat B."/>
            <person name="Kuo A."/>
            <person name="Liang C."/>
            <person name="Lipzen A."/>
            <person name="Lutzoni F."/>
            <person name="Magnuson J."/>
            <person name="Mondo S."/>
            <person name="Nolan M."/>
            <person name="Ohm R."/>
            <person name="Pangilinan J."/>
            <person name="Park H.-J."/>
            <person name="Ramirez L."/>
            <person name="Alfaro M."/>
            <person name="Sun H."/>
            <person name="Tritt A."/>
            <person name="Yoshinaga Y."/>
            <person name="Zwiers L.-H."/>
            <person name="Turgeon B."/>
            <person name="Goodwin S."/>
            <person name="Spatafora J."/>
            <person name="Crous P."/>
            <person name="Grigoriev I."/>
        </authorList>
    </citation>
    <scope>NUCLEOTIDE SEQUENCE</scope>
    <source>
        <strain evidence="4">CBS 130266</strain>
    </source>
</reference>
<dbReference type="AlphaFoldDB" id="A0A9P4NZC3"/>
<dbReference type="EMBL" id="MU007014">
    <property type="protein sequence ID" value="KAF2435264.1"/>
    <property type="molecule type" value="Genomic_DNA"/>
</dbReference>
<dbReference type="Proteomes" id="UP000800235">
    <property type="component" value="Unassembled WGS sequence"/>
</dbReference>
<sequence length="270" mass="28035">MKSFLIVTLLSAALVAATPSPTEEPSVCTTTLGGAAVGSDLLKATGIPFGPKATGCADLEVLIARGTGEGGPYGVIVGDPLVKRLKKELGDKVQAYAVQYPASAQATAGVKAGVVDVIDRLAAQEKACPNQVFALVGYSQGAALFNAAAKKIPEATAANKIKALVMFGDPSLKQTNTYTPTLLTKLWENCEACDMVCDKGRDFGPHLRYQREAYQSKSAEFIIKALQGQPLPAKVSVPEIKSVQCAGSSPPETITINCPKGAATPAKGPM</sequence>
<dbReference type="Gene3D" id="3.40.50.1820">
    <property type="entry name" value="alpha/beta hydrolase"/>
    <property type="match status" value="1"/>
</dbReference>
<keyword evidence="5" id="KW-1185">Reference proteome</keyword>
<dbReference type="SUPFAM" id="SSF53474">
    <property type="entry name" value="alpha/beta-Hydrolases"/>
    <property type="match status" value="1"/>
</dbReference>
<evidence type="ECO:0000256" key="1">
    <source>
        <dbReference type="ARBA" id="ARBA00022801"/>
    </source>
</evidence>
<dbReference type="GO" id="GO:0052689">
    <property type="term" value="F:carboxylic ester hydrolase activity"/>
    <property type="evidence" value="ECO:0007669"/>
    <property type="project" value="UniProtKB-ARBA"/>
</dbReference>
<evidence type="ECO:0000256" key="2">
    <source>
        <dbReference type="ARBA" id="ARBA00023157"/>
    </source>
</evidence>
<dbReference type="PANTHER" id="PTHR33630:SF9">
    <property type="entry name" value="CUTINASE 4"/>
    <property type="match status" value="1"/>
</dbReference>
<name>A0A9P4NZC3_9PEZI</name>
<accession>A0A9P4NZC3</accession>
<dbReference type="OrthoDB" id="3225429at2759"/>
<dbReference type="SMART" id="SM01110">
    <property type="entry name" value="Cutinase"/>
    <property type="match status" value="1"/>
</dbReference>
<feature type="signal peptide" evidence="3">
    <location>
        <begin position="1"/>
        <end position="17"/>
    </location>
</feature>
<evidence type="ECO:0000313" key="4">
    <source>
        <dbReference type="EMBL" id="KAF2435264.1"/>
    </source>
</evidence>
<keyword evidence="2" id="KW-1015">Disulfide bond</keyword>
<dbReference type="PANTHER" id="PTHR33630">
    <property type="entry name" value="CUTINASE RV1984C-RELATED-RELATED"/>
    <property type="match status" value="1"/>
</dbReference>
<keyword evidence="3" id="KW-0732">Signal</keyword>
<proteinExistence type="predicted"/>
<comment type="caution">
    <text evidence="4">The sequence shown here is derived from an EMBL/GenBank/DDBJ whole genome shotgun (WGS) entry which is preliminary data.</text>
</comment>
<evidence type="ECO:0000313" key="5">
    <source>
        <dbReference type="Proteomes" id="UP000800235"/>
    </source>
</evidence>
<gene>
    <name evidence="4" type="ORF">EJ08DRAFT_675647</name>
</gene>
<evidence type="ECO:0000256" key="3">
    <source>
        <dbReference type="SAM" id="SignalP"/>
    </source>
</evidence>
<keyword evidence="1" id="KW-0378">Hydrolase</keyword>
<dbReference type="Pfam" id="PF01083">
    <property type="entry name" value="Cutinase"/>
    <property type="match status" value="1"/>
</dbReference>
<dbReference type="InterPro" id="IPR029058">
    <property type="entry name" value="AB_hydrolase_fold"/>
</dbReference>
<organism evidence="4 5">
    <name type="scientific">Tothia fuscella</name>
    <dbReference type="NCBI Taxonomy" id="1048955"/>
    <lineage>
        <taxon>Eukaryota</taxon>
        <taxon>Fungi</taxon>
        <taxon>Dikarya</taxon>
        <taxon>Ascomycota</taxon>
        <taxon>Pezizomycotina</taxon>
        <taxon>Dothideomycetes</taxon>
        <taxon>Pleosporomycetidae</taxon>
        <taxon>Venturiales</taxon>
        <taxon>Cylindrosympodiaceae</taxon>
        <taxon>Tothia</taxon>
    </lineage>
</organism>